<evidence type="ECO:0000259" key="6">
    <source>
        <dbReference type="Pfam" id="PF04542"/>
    </source>
</evidence>
<keyword evidence="3" id="KW-0731">Sigma factor</keyword>
<evidence type="ECO:0000313" key="8">
    <source>
        <dbReference type="EMBL" id="MSS41578.1"/>
    </source>
</evidence>
<gene>
    <name evidence="8" type="ORF">FYJ37_14880</name>
</gene>
<dbReference type="GO" id="GO:0016987">
    <property type="term" value="F:sigma factor activity"/>
    <property type="evidence" value="ECO:0007669"/>
    <property type="project" value="UniProtKB-KW"/>
</dbReference>
<dbReference type="Gene3D" id="1.10.10.10">
    <property type="entry name" value="Winged helix-like DNA-binding domain superfamily/Winged helix DNA-binding domain"/>
    <property type="match status" value="1"/>
</dbReference>
<dbReference type="PANTHER" id="PTHR43133">
    <property type="entry name" value="RNA POLYMERASE ECF-TYPE SIGMA FACTO"/>
    <property type="match status" value="1"/>
</dbReference>
<evidence type="ECO:0000256" key="3">
    <source>
        <dbReference type="ARBA" id="ARBA00023082"/>
    </source>
</evidence>
<organism evidence="8 9">
    <name type="scientific">Clostridium scindens (strain JCM 10418 / VPI 12708)</name>
    <dbReference type="NCBI Taxonomy" id="29347"/>
    <lineage>
        <taxon>Bacteria</taxon>
        <taxon>Bacillati</taxon>
        <taxon>Bacillota</taxon>
        <taxon>Clostridia</taxon>
        <taxon>Lachnospirales</taxon>
        <taxon>Lachnospiraceae</taxon>
    </lineage>
</organism>
<evidence type="ECO:0000313" key="9">
    <source>
        <dbReference type="Proteomes" id="UP000462363"/>
    </source>
</evidence>
<dbReference type="EMBL" id="VUMB01000041">
    <property type="protein sequence ID" value="MSS41578.1"/>
    <property type="molecule type" value="Genomic_DNA"/>
</dbReference>
<dbReference type="RefSeq" id="WP_004605223.1">
    <property type="nucleotide sequence ID" value="NZ_AP025569.1"/>
</dbReference>
<keyword evidence="2" id="KW-0805">Transcription regulation</keyword>
<dbReference type="GO" id="GO:0003677">
    <property type="term" value="F:DNA binding"/>
    <property type="evidence" value="ECO:0007669"/>
    <property type="project" value="UniProtKB-KW"/>
</dbReference>
<dbReference type="InterPro" id="IPR014284">
    <property type="entry name" value="RNA_pol_sigma-70_dom"/>
</dbReference>
<dbReference type="InterPro" id="IPR036388">
    <property type="entry name" value="WH-like_DNA-bd_sf"/>
</dbReference>
<keyword evidence="4" id="KW-0238">DNA-binding</keyword>
<comment type="similarity">
    <text evidence="1">Belongs to the sigma-70 factor family. ECF subfamily.</text>
</comment>
<sequence>MKITETNFIEQLKEHNEKALSYMIQQYGGLLSSVVNRHLRLLKEYREECLNDVFLGIWKNIGYYDEKKSSFANWAAGIARYKAVDYLRKYYKNASYENIDDLDIPQNDKGLEEIVEREISDELEQMLGCLGEQDKEIFLKLYMEEKDMEQVSQETGLSKNVIYNRISRGRRKIQKEYPGEKEA</sequence>
<proteinExistence type="inferred from homology"/>
<dbReference type="SUPFAM" id="SSF88946">
    <property type="entry name" value="Sigma2 domain of RNA polymerase sigma factors"/>
    <property type="match status" value="1"/>
</dbReference>
<evidence type="ECO:0000256" key="2">
    <source>
        <dbReference type="ARBA" id="ARBA00023015"/>
    </source>
</evidence>
<protein>
    <submittedName>
        <fullName evidence="8">Sigma-70 family RNA polymerase sigma factor</fullName>
    </submittedName>
</protein>
<dbReference type="Gene3D" id="1.10.1740.10">
    <property type="match status" value="1"/>
</dbReference>
<accession>A0A844F5E3</accession>
<dbReference type="NCBIfam" id="TIGR02937">
    <property type="entry name" value="sigma70-ECF"/>
    <property type="match status" value="1"/>
</dbReference>
<dbReference type="GeneID" id="62696252"/>
<evidence type="ECO:0000256" key="5">
    <source>
        <dbReference type="ARBA" id="ARBA00023163"/>
    </source>
</evidence>
<evidence type="ECO:0000256" key="4">
    <source>
        <dbReference type="ARBA" id="ARBA00023125"/>
    </source>
</evidence>
<dbReference type="Pfam" id="PF08281">
    <property type="entry name" value="Sigma70_r4_2"/>
    <property type="match status" value="1"/>
</dbReference>
<comment type="caution">
    <text evidence="8">The sequence shown here is derived from an EMBL/GenBank/DDBJ whole genome shotgun (WGS) entry which is preliminary data.</text>
</comment>
<dbReference type="InterPro" id="IPR013325">
    <property type="entry name" value="RNA_pol_sigma_r2"/>
</dbReference>
<dbReference type="InterPro" id="IPR039425">
    <property type="entry name" value="RNA_pol_sigma-70-like"/>
</dbReference>
<dbReference type="InterPro" id="IPR007627">
    <property type="entry name" value="RNA_pol_sigma70_r2"/>
</dbReference>
<dbReference type="SUPFAM" id="SSF88659">
    <property type="entry name" value="Sigma3 and sigma4 domains of RNA polymerase sigma factors"/>
    <property type="match status" value="1"/>
</dbReference>
<evidence type="ECO:0000259" key="7">
    <source>
        <dbReference type="Pfam" id="PF08281"/>
    </source>
</evidence>
<dbReference type="InterPro" id="IPR013324">
    <property type="entry name" value="RNA_pol_sigma_r3/r4-like"/>
</dbReference>
<dbReference type="GO" id="GO:0006352">
    <property type="term" value="P:DNA-templated transcription initiation"/>
    <property type="evidence" value="ECO:0007669"/>
    <property type="project" value="InterPro"/>
</dbReference>
<dbReference type="InterPro" id="IPR013249">
    <property type="entry name" value="RNA_pol_sigma70_r4_t2"/>
</dbReference>
<dbReference type="PANTHER" id="PTHR43133:SF8">
    <property type="entry name" value="RNA POLYMERASE SIGMA FACTOR HI_1459-RELATED"/>
    <property type="match status" value="1"/>
</dbReference>
<dbReference type="Proteomes" id="UP000462363">
    <property type="component" value="Unassembled WGS sequence"/>
</dbReference>
<keyword evidence="5" id="KW-0804">Transcription</keyword>
<evidence type="ECO:0000256" key="1">
    <source>
        <dbReference type="ARBA" id="ARBA00010641"/>
    </source>
</evidence>
<feature type="domain" description="RNA polymerase sigma factor 70 region 4 type 2" evidence="7">
    <location>
        <begin position="121"/>
        <end position="173"/>
    </location>
</feature>
<name>A0A844F5E3_CLOSV</name>
<reference evidence="8 9" key="1">
    <citation type="submission" date="2019-08" db="EMBL/GenBank/DDBJ databases">
        <title>In-depth cultivation of the pig gut microbiome towards novel bacterial diversity and tailored functional studies.</title>
        <authorList>
            <person name="Wylensek D."/>
            <person name="Hitch T.C.A."/>
            <person name="Clavel T."/>
        </authorList>
    </citation>
    <scope>NUCLEOTIDE SEQUENCE [LARGE SCALE GENOMIC DNA]</scope>
    <source>
        <strain evidence="8 9">BL-389-WT-3D</strain>
    </source>
</reference>
<dbReference type="AlphaFoldDB" id="A0A844F5E3"/>
<feature type="domain" description="RNA polymerase sigma-70 region 2" evidence="6">
    <location>
        <begin position="23"/>
        <end position="89"/>
    </location>
</feature>
<dbReference type="Pfam" id="PF04542">
    <property type="entry name" value="Sigma70_r2"/>
    <property type="match status" value="1"/>
</dbReference>